<dbReference type="Proteomes" id="UP001175211">
    <property type="component" value="Unassembled WGS sequence"/>
</dbReference>
<gene>
    <name evidence="2" type="ORF">EV420DRAFT_1533223</name>
</gene>
<proteinExistence type="predicted"/>
<dbReference type="SUPFAM" id="SSF56112">
    <property type="entry name" value="Protein kinase-like (PK-like)"/>
    <property type="match status" value="1"/>
</dbReference>
<dbReference type="RefSeq" id="XP_060332669.1">
    <property type="nucleotide sequence ID" value="XM_060472753.1"/>
</dbReference>
<dbReference type="InterPro" id="IPR000719">
    <property type="entry name" value="Prot_kinase_dom"/>
</dbReference>
<dbReference type="Gene3D" id="1.10.510.10">
    <property type="entry name" value="Transferase(Phosphotransferase) domain 1"/>
    <property type="match status" value="1"/>
</dbReference>
<evidence type="ECO:0000313" key="3">
    <source>
        <dbReference type="Proteomes" id="UP001175211"/>
    </source>
</evidence>
<protein>
    <recommendedName>
        <fullName evidence="1">Protein kinase domain-containing protein</fullName>
    </recommendedName>
</protein>
<comment type="caution">
    <text evidence="2">The sequence shown here is derived from an EMBL/GenBank/DDBJ whole genome shotgun (WGS) entry which is preliminary data.</text>
</comment>
<keyword evidence="3" id="KW-1185">Reference proteome</keyword>
<dbReference type="EMBL" id="JAUEPS010000012">
    <property type="protein sequence ID" value="KAK0460630.1"/>
    <property type="molecule type" value="Genomic_DNA"/>
</dbReference>
<dbReference type="GO" id="GO:0004672">
    <property type="term" value="F:protein kinase activity"/>
    <property type="evidence" value="ECO:0007669"/>
    <property type="project" value="InterPro"/>
</dbReference>
<dbReference type="InterPro" id="IPR011009">
    <property type="entry name" value="Kinase-like_dom_sf"/>
</dbReference>
<organism evidence="2 3">
    <name type="scientific">Armillaria tabescens</name>
    <name type="common">Ringless honey mushroom</name>
    <name type="synonym">Agaricus tabescens</name>
    <dbReference type="NCBI Taxonomy" id="1929756"/>
    <lineage>
        <taxon>Eukaryota</taxon>
        <taxon>Fungi</taxon>
        <taxon>Dikarya</taxon>
        <taxon>Basidiomycota</taxon>
        <taxon>Agaricomycotina</taxon>
        <taxon>Agaricomycetes</taxon>
        <taxon>Agaricomycetidae</taxon>
        <taxon>Agaricales</taxon>
        <taxon>Marasmiineae</taxon>
        <taxon>Physalacriaceae</taxon>
        <taxon>Desarmillaria</taxon>
    </lineage>
</organism>
<sequence>MDTPCPTNIRDFLSFLPARPSLHPDARYSTSTEAYYAGDVAPPQECPICCRPYPELLPKLKNFLHELVDSLGIGGVSCQSMQQDLERMSLKSFLTETDVSLYGANAIAAIQPIVRAITEASGIPGRINVLYEPARGGIVDSQRGDFNITVERKWLEDGHVRRQRILVCSDEDKAYSVLLSKAEALSRPFRLDATKEQTGAKAMAVKLALQMTTVGADYGFFFGGFIAIAAQLVRSVDPSHPGTILLLSPVFKLQNETLPDPYPSKPLTPFQANIPTEPFFAIIVAMLCVNMLPEYSIEGPPRDLSLPLTIPDAGEEDDARGVGDDEENIIVSGETGIPTFDLQVATNAMILHHPWLSCSDIHRISVTGLQNIPAANNSIALTKYISLSPLQPRCLLRAPHIPSTNIDVVTLIERISASRWSIVWRCRVQGGDDKSRIMKLVARVHSAMILRELYMYEVALKDSCYLIPACYGVFQRPAGGWFGFLLEDVGDSLEEVYGMDWSDVKRGMSATEWQKFIDSVMELHSLGVIHGDLEPRNVARTADGFKFFDFGRSKLHRCQRDECGELQDLLEI</sequence>
<evidence type="ECO:0000259" key="1">
    <source>
        <dbReference type="PROSITE" id="PS50011"/>
    </source>
</evidence>
<reference evidence="2" key="1">
    <citation type="submission" date="2023-06" db="EMBL/GenBank/DDBJ databases">
        <authorList>
            <consortium name="Lawrence Berkeley National Laboratory"/>
            <person name="Ahrendt S."/>
            <person name="Sahu N."/>
            <person name="Indic B."/>
            <person name="Wong-Bajracharya J."/>
            <person name="Merenyi Z."/>
            <person name="Ke H.-M."/>
            <person name="Monk M."/>
            <person name="Kocsube S."/>
            <person name="Drula E."/>
            <person name="Lipzen A."/>
            <person name="Balint B."/>
            <person name="Henrissat B."/>
            <person name="Andreopoulos B."/>
            <person name="Martin F.M."/>
            <person name="Harder C.B."/>
            <person name="Rigling D."/>
            <person name="Ford K.L."/>
            <person name="Foster G.D."/>
            <person name="Pangilinan J."/>
            <person name="Papanicolaou A."/>
            <person name="Barry K."/>
            <person name="LaButti K."/>
            <person name="Viragh M."/>
            <person name="Koriabine M."/>
            <person name="Yan M."/>
            <person name="Riley R."/>
            <person name="Champramary S."/>
            <person name="Plett K.L."/>
            <person name="Tsai I.J."/>
            <person name="Slot J."/>
            <person name="Sipos G."/>
            <person name="Plett J."/>
            <person name="Nagy L.G."/>
            <person name="Grigoriev I.V."/>
        </authorList>
    </citation>
    <scope>NUCLEOTIDE SEQUENCE</scope>
    <source>
        <strain evidence="2">CCBAS 213</strain>
    </source>
</reference>
<dbReference type="AlphaFoldDB" id="A0AA39N7U4"/>
<feature type="non-terminal residue" evidence="2">
    <location>
        <position position="1"/>
    </location>
</feature>
<name>A0AA39N7U4_ARMTA</name>
<evidence type="ECO:0000313" key="2">
    <source>
        <dbReference type="EMBL" id="KAK0460630.1"/>
    </source>
</evidence>
<dbReference type="PROSITE" id="PS50011">
    <property type="entry name" value="PROTEIN_KINASE_DOM"/>
    <property type="match status" value="1"/>
</dbReference>
<feature type="domain" description="Protein kinase" evidence="1">
    <location>
        <begin position="409"/>
        <end position="572"/>
    </location>
</feature>
<accession>A0AA39N7U4</accession>
<dbReference type="GeneID" id="85356301"/>
<dbReference type="GO" id="GO:0005524">
    <property type="term" value="F:ATP binding"/>
    <property type="evidence" value="ECO:0007669"/>
    <property type="project" value="InterPro"/>
</dbReference>